<reference evidence="1" key="1">
    <citation type="submission" date="2020-11" db="EMBL/GenBank/DDBJ databases">
        <authorList>
            <consortium name="DOE Joint Genome Institute"/>
            <person name="Ahrendt S."/>
            <person name="Riley R."/>
            <person name="Andreopoulos W."/>
            <person name="Labutti K."/>
            <person name="Pangilinan J."/>
            <person name="Ruiz-Duenas F.J."/>
            <person name="Barrasa J.M."/>
            <person name="Sanchez-Garcia M."/>
            <person name="Camarero S."/>
            <person name="Miyauchi S."/>
            <person name="Serrano A."/>
            <person name="Linde D."/>
            <person name="Babiker R."/>
            <person name="Drula E."/>
            <person name="Ayuso-Fernandez I."/>
            <person name="Pacheco R."/>
            <person name="Padilla G."/>
            <person name="Ferreira P."/>
            <person name="Barriuso J."/>
            <person name="Kellner H."/>
            <person name="Castanera R."/>
            <person name="Alfaro M."/>
            <person name="Ramirez L."/>
            <person name="Pisabarro A.G."/>
            <person name="Kuo A."/>
            <person name="Tritt A."/>
            <person name="Lipzen A."/>
            <person name="He G."/>
            <person name="Yan M."/>
            <person name="Ng V."/>
            <person name="Cullen D."/>
            <person name="Martin F."/>
            <person name="Rosso M.-N."/>
            <person name="Henrissat B."/>
            <person name="Hibbett D."/>
            <person name="Martinez A.T."/>
            <person name="Grigoriev I.V."/>
        </authorList>
    </citation>
    <scope>NUCLEOTIDE SEQUENCE</scope>
    <source>
        <strain evidence="1">ATCC 90797</strain>
    </source>
</reference>
<name>A0A9P6DI56_PLEER</name>
<dbReference type="AlphaFoldDB" id="A0A9P6DI56"/>
<protein>
    <submittedName>
        <fullName evidence="1">Uncharacterized protein</fullName>
    </submittedName>
</protein>
<evidence type="ECO:0000313" key="1">
    <source>
        <dbReference type="EMBL" id="KAF9497350.1"/>
    </source>
</evidence>
<dbReference type="Proteomes" id="UP000807025">
    <property type="component" value="Unassembled WGS sequence"/>
</dbReference>
<accession>A0A9P6DI56</accession>
<proteinExistence type="predicted"/>
<dbReference type="OrthoDB" id="3058101at2759"/>
<keyword evidence="2" id="KW-1185">Reference proteome</keyword>
<comment type="caution">
    <text evidence="1">The sequence shown here is derived from an EMBL/GenBank/DDBJ whole genome shotgun (WGS) entry which is preliminary data.</text>
</comment>
<organism evidence="1 2">
    <name type="scientific">Pleurotus eryngii</name>
    <name type="common">Boletus of the steppes</name>
    <dbReference type="NCBI Taxonomy" id="5323"/>
    <lineage>
        <taxon>Eukaryota</taxon>
        <taxon>Fungi</taxon>
        <taxon>Dikarya</taxon>
        <taxon>Basidiomycota</taxon>
        <taxon>Agaricomycotina</taxon>
        <taxon>Agaricomycetes</taxon>
        <taxon>Agaricomycetidae</taxon>
        <taxon>Agaricales</taxon>
        <taxon>Pleurotineae</taxon>
        <taxon>Pleurotaceae</taxon>
        <taxon>Pleurotus</taxon>
    </lineage>
</organism>
<gene>
    <name evidence="1" type="ORF">BDN71DRAFT_1429536</name>
</gene>
<sequence length="367" mass="40636">MSDASSHPPTPPPNLPEDAVATRAEAFEDLVLTCVEGKFSIIDLVDKLTLAGTTPVEANDFVQQAQQRTMDETDAEAHALDQQHRQEAVDALSWNLLRAKVASASSLVALSPHMNLLSGYAKQLADLIGVSSSPQQNRTIPSSVLNAAPHLTKLATNLSDPLLEATWKLCKAYTTDKAIDSIIDLLQCQHMHKPITQSIWREIIQDKYVNFEKLYISILPGYDHRDEAKEFVSGYAIIKKDNINVHWPLSDKADWIHVFSAWKAAVIMLDAEVRECYARSPFCLDNCLKMDMPLLHLYASIGTSATVQTRAQISVGMAYALSVERSTELGTLMNASPPSVQANSELEEVRNQVVEAQVGPRRFEVEK</sequence>
<dbReference type="EMBL" id="MU154544">
    <property type="protein sequence ID" value="KAF9497350.1"/>
    <property type="molecule type" value="Genomic_DNA"/>
</dbReference>
<evidence type="ECO:0000313" key="2">
    <source>
        <dbReference type="Proteomes" id="UP000807025"/>
    </source>
</evidence>